<accession>A0A162CVA5</accession>
<sequence>MFQRIAICSILLLSFGSCITQGKKENDNTIIDRKKIDAVFNKDISKVLLDHLYVVVDSITYTKLTKDNQWKNKYGSLDSGLPDFAPVHDKALTCFLRGHQHYIEILSPKNSYNEPIGKSGIGFSLKNKNEHFHLGVKPRLKITKNSFLYATETVKMPLRNHKHTWFKAFYTPSPGTALHTWYGFYNPTFLDSLYGNYHATYSREAFLEPVYTDQKLFNAIKEIYLNCTLNDYRRIIQELNYLGCKFLEKKGNILTIASEDIIINIQPSDQIEYSRITKIICRLNDKDDSITQLGNVTITNQGTESIWDFDELYRNNP</sequence>
<keyword evidence="2" id="KW-1185">Reference proteome</keyword>
<name>A0A162CVA5_9FLAO</name>
<reference evidence="1 2" key="1">
    <citation type="submission" date="2016-01" db="EMBL/GenBank/DDBJ databases">
        <title>The draft genome sequence of Aquimarina sp. RZW4-3-2.</title>
        <authorList>
            <person name="Wang Y."/>
        </authorList>
    </citation>
    <scope>NUCLEOTIDE SEQUENCE [LARGE SCALE GENOMIC DNA]</scope>
    <source>
        <strain evidence="1 2">RZW4-3-2</strain>
    </source>
</reference>
<protein>
    <submittedName>
        <fullName evidence="1">Uncharacterized protein</fullName>
    </submittedName>
</protein>
<dbReference type="RefSeq" id="WP_066311956.1">
    <property type="nucleotide sequence ID" value="NZ_LQRT01000004.1"/>
</dbReference>
<dbReference type="PROSITE" id="PS51257">
    <property type="entry name" value="PROKAR_LIPOPROTEIN"/>
    <property type="match status" value="1"/>
</dbReference>
<dbReference type="AlphaFoldDB" id="A0A162CVA5"/>
<organism evidence="1 2">
    <name type="scientific">Aquimarina aggregata</name>
    <dbReference type="NCBI Taxonomy" id="1642818"/>
    <lineage>
        <taxon>Bacteria</taxon>
        <taxon>Pseudomonadati</taxon>
        <taxon>Bacteroidota</taxon>
        <taxon>Flavobacteriia</taxon>
        <taxon>Flavobacteriales</taxon>
        <taxon>Flavobacteriaceae</taxon>
        <taxon>Aquimarina</taxon>
    </lineage>
</organism>
<dbReference type="Pfam" id="PF19147">
    <property type="entry name" value="DUF5829"/>
    <property type="match status" value="1"/>
</dbReference>
<dbReference type="STRING" id="1642818.AWE51_21535"/>
<proteinExistence type="predicted"/>
<evidence type="ECO:0000313" key="1">
    <source>
        <dbReference type="EMBL" id="KZS41589.1"/>
    </source>
</evidence>
<dbReference type="OrthoDB" id="1156513at2"/>
<dbReference type="InterPro" id="IPR043869">
    <property type="entry name" value="DUF5829"/>
</dbReference>
<comment type="caution">
    <text evidence="1">The sequence shown here is derived from an EMBL/GenBank/DDBJ whole genome shotgun (WGS) entry which is preliminary data.</text>
</comment>
<dbReference type="Proteomes" id="UP000076715">
    <property type="component" value="Unassembled WGS sequence"/>
</dbReference>
<evidence type="ECO:0000313" key="2">
    <source>
        <dbReference type="Proteomes" id="UP000076715"/>
    </source>
</evidence>
<dbReference type="EMBL" id="LQRT01000004">
    <property type="protein sequence ID" value="KZS41589.1"/>
    <property type="molecule type" value="Genomic_DNA"/>
</dbReference>
<gene>
    <name evidence="1" type="ORF">AWE51_21535</name>
</gene>